<dbReference type="GO" id="GO:0080044">
    <property type="term" value="F:quercetin 7-O-glucosyltransferase activity"/>
    <property type="evidence" value="ECO:0007669"/>
    <property type="project" value="TreeGrafter"/>
</dbReference>
<dbReference type="Gene3D" id="3.40.50.2000">
    <property type="entry name" value="Glycogen Phosphorylase B"/>
    <property type="match status" value="2"/>
</dbReference>
<dbReference type="InterPro" id="IPR058980">
    <property type="entry name" value="Glyco_transf_N"/>
</dbReference>
<comment type="similarity">
    <text evidence="2 7">Belongs to the UDP-glycosyltransferase family.</text>
</comment>
<dbReference type="EMBL" id="JAIWQS010000007">
    <property type="protein sequence ID" value="KAJ8760225.1"/>
    <property type="molecule type" value="Genomic_DNA"/>
</dbReference>
<organism evidence="10 11">
    <name type="scientific">Erythroxylum novogranatense</name>
    <dbReference type="NCBI Taxonomy" id="1862640"/>
    <lineage>
        <taxon>Eukaryota</taxon>
        <taxon>Viridiplantae</taxon>
        <taxon>Streptophyta</taxon>
        <taxon>Embryophyta</taxon>
        <taxon>Tracheophyta</taxon>
        <taxon>Spermatophyta</taxon>
        <taxon>Magnoliopsida</taxon>
        <taxon>eudicotyledons</taxon>
        <taxon>Gunneridae</taxon>
        <taxon>Pentapetalae</taxon>
        <taxon>rosids</taxon>
        <taxon>fabids</taxon>
        <taxon>Malpighiales</taxon>
        <taxon>Erythroxylaceae</taxon>
        <taxon>Erythroxylum</taxon>
    </lineage>
</organism>
<proteinExistence type="inferred from homology"/>
<evidence type="ECO:0000256" key="6">
    <source>
        <dbReference type="ARBA" id="ARBA00051827"/>
    </source>
</evidence>
<evidence type="ECO:0000256" key="2">
    <source>
        <dbReference type="ARBA" id="ARBA00009995"/>
    </source>
</evidence>
<evidence type="ECO:0000256" key="3">
    <source>
        <dbReference type="ARBA" id="ARBA00022676"/>
    </source>
</evidence>
<dbReference type="PROSITE" id="PS00375">
    <property type="entry name" value="UDPGT"/>
    <property type="match status" value="1"/>
</dbReference>
<name>A0AAV8T0F7_9ROSI</name>
<evidence type="ECO:0000256" key="4">
    <source>
        <dbReference type="ARBA" id="ARBA00022679"/>
    </source>
</evidence>
<gene>
    <name evidence="10" type="ORF">K2173_011095</name>
</gene>
<dbReference type="InterPro" id="IPR035595">
    <property type="entry name" value="UDP_glycos_trans_CS"/>
</dbReference>
<comment type="caution">
    <text evidence="10">The sequence shown here is derived from an EMBL/GenBank/DDBJ whole genome shotgun (WGS) entry which is preliminary data.</text>
</comment>
<dbReference type="Pfam" id="PF00201">
    <property type="entry name" value="UDPGT"/>
    <property type="match status" value="1"/>
</dbReference>
<dbReference type="Proteomes" id="UP001159364">
    <property type="component" value="Linkage Group LG07"/>
</dbReference>
<reference evidence="10 11" key="1">
    <citation type="submission" date="2021-09" db="EMBL/GenBank/DDBJ databases">
        <title>Genomic insights and catalytic innovation underlie evolution of tropane alkaloids biosynthesis.</title>
        <authorList>
            <person name="Wang Y.-J."/>
            <person name="Tian T."/>
            <person name="Huang J.-P."/>
            <person name="Huang S.-X."/>
        </authorList>
    </citation>
    <scope>NUCLEOTIDE SEQUENCE [LARGE SCALE GENOMIC DNA]</scope>
    <source>
        <strain evidence="10">KIB-2018</strain>
        <tissue evidence="10">Leaf</tissue>
    </source>
</reference>
<dbReference type="PANTHER" id="PTHR11926">
    <property type="entry name" value="GLUCOSYL/GLUCURONOSYL TRANSFERASES"/>
    <property type="match status" value="1"/>
</dbReference>
<evidence type="ECO:0000256" key="5">
    <source>
        <dbReference type="ARBA" id="ARBA00047606"/>
    </source>
</evidence>
<dbReference type="FunFam" id="3.40.50.2000:FF:000065">
    <property type="entry name" value="Glycosyltransferase"/>
    <property type="match status" value="1"/>
</dbReference>
<keyword evidence="4 7" id="KW-0808">Transferase</keyword>
<accession>A0AAV8T0F7</accession>
<keyword evidence="11" id="KW-1185">Reference proteome</keyword>
<comment type="catalytic activity">
    <reaction evidence="6">
        <text>7-deoxyloganetate + UDP-alpha-D-glucose = 7-deoxyloganate + UDP + H(+)</text>
        <dbReference type="Rhea" id="RHEA:39895"/>
        <dbReference type="ChEBI" id="CHEBI:15378"/>
        <dbReference type="ChEBI" id="CHEBI:58223"/>
        <dbReference type="ChEBI" id="CHEBI:58885"/>
        <dbReference type="ChEBI" id="CHEBI:76844"/>
        <dbReference type="ChEBI" id="CHEBI:76846"/>
        <dbReference type="EC" id="2.4.1.323"/>
    </reaction>
</comment>
<evidence type="ECO:0000256" key="1">
    <source>
        <dbReference type="ARBA" id="ARBA00004935"/>
    </source>
</evidence>
<evidence type="ECO:0000259" key="9">
    <source>
        <dbReference type="Pfam" id="PF26168"/>
    </source>
</evidence>
<evidence type="ECO:0000313" key="11">
    <source>
        <dbReference type="Proteomes" id="UP001159364"/>
    </source>
</evidence>
<dbReference type="GO" id="GO:0080043">
    <property type="term" value="F:quercetin 3-O-glucosyltransferase activity"/>
    <property type="evidence" value="ECO:0007669"/>
    <property type="project" value="TreeGrafter"/>
</dbReference>
<dbReference type="EC" id="2.4.1.-" evidence="8"/>
<protein>
    <recommendedName>
        <fullName evidence="8">Glycosyltransferase</fullName>
        <ecNumber evidence="8">2.4.1.-</ecNumber>
    </recommendedName>
</protein>
<evidence type="ECO:0000313" key="10">
    <source>
        <dbReference type="EMBL" id="KAJ8760225.1"/>
    </source>
</evidence>
<feature type="domain" description="Glycosyltransferase N-terminal" evidence="9">
    <location>
        <begin position="11"/>
        <end position="93"/>
    </location>
</feature>
<dbReference type="Pfam" id="PF26168">
    <property type="entry name" value="Glyco_transf_N"/>
    <property type="match status" value="1"/>
</dbReference>
<sequence>MEKGSSNPPHVLIFPLPAQGHVNSMLKLAELLCLSGLYVTFVNSEHNHERLVRFTDLQVRFSKYQGFQFKTVPDGLPVEHQRTGNHFMELVKTMKMVTMPIFKEMVQGMTPPLNCIIGDGGLEFVLDAAIEIGIPVIHFRTVSSCSFWSYFCIPDMINAGELPMKGSQDMDRIVTTVPGMQTFLRCRDLPSFCRVDDMSDLDLQLFTNCTRQTLRARGLILNTFEELEGPILSQIRRRFSNVYSIGPLHEHLRKKLIEQKHQTHQSSNSLREVDRSCLSWLDKQPSKSVLYVSFGSQAVTTKEQFLEFWHGLVDSKKRFLWVMRADSIAKRDGEAENYPPELVEGTKERGLIVEWTPQEEVLAHEAVGGFLTHSGWNSTLESIVAGVPMICWPYFADQQINSRFVGEVWKLGLDMKDVCDRKVVEKMVNDLIEDNREEFVRSVAKMAELARNSVSEGGSSNHNLNCLIEDIRLMVGSITRTDESKIQYVPR</sequence>
<dbReference type="InterPro" id="IPR002213">
    <property type="entry name" value="UDP_glucos_trans"/>
</dbReference>
<dbReference type="CDD" id="cd03784">
    <property type="entry name" value="GT1_Gtf-like"/>
    <property type="match status" value="1"/>
</dbReference>
<dbReference type="GO" id="GO:0102970">
    <property type="term" value="F:7-deoxyloganetic acid glucosyltransferase activity"/>
    <property type="evidence" value="ECO:0007669"/>
    <property type="project" value="UniProtKB-EC"/>
</dbReference>
<dbReference type="GO" id="GO:0047213">
    <property type="term" value="F:anthocyanidin 3-O-glucosyltransferase activity"/>
    <property type="evidence" value="ECO:0007669"/>
    <property type="project" value="UniProtKB-EC"/>
</dbReference>
<dbReference type="PANTHER" id="PTHR11926:SF1392">
    <property type="entry name" value="GLYCOSYLTRANSFERASE"/>
    <property type="match status" value="1"/>
</dbReference>
<dbReference type="FunFam" id="3.40.50.2000:FF:000040">
    <property type="entry name" value="UDP-glycosyltransferase 76C1"/>
    <property type="match status" value="1"/>
</dbReference>
<comment type="catalytic activity">
    <reaction evidence="5">
        <text>an anthocyanidin + UDP-alpha-D-glucose + H(+) = an anthocyanidin 3-O-beta-D-glucoside + UDP</text>
        <dbReference type="Rhea" id="RHEA:20093"/>
        <dbReference type="ChEBI" id="CHEBI:15378"/>
        <dbReference type="ChEBI" id="CHEBI:16307"/>
        <dbReference type="ChEBI" id="CHEBI:58223"/>
        <dbReference type="ChEBI" id="CHEBI:58885"/>
        <dbReference type="ChEBI" id="CHEBI:143576"/>
        <dbReference type="EC" id="2.4.1.115"/>
    </reaction>
</comment>
<comment type="pathway">
    <text evidence="1">Pigment biosynthesis; anthocyanin biosynthesis.</text>
</comment>
<keyword evidence="3 7" id="KW-0328">Glycosyltransferase</keyword>
<dbReference type="SUPFAM" id="SSF53756">
    <property type="entry name" value="UDP-Glycosyltransferase/glycogen phosphorylase"/>
    <property type="match status" value="1"/>
</dbReference>
<evidence type="ECO:0000256" key="7">
    <source>
        <dbReference type="RuleBase" id="RU003718"/>
    </source>
</evidence>
<dbReference type="AlphaFoldDB" id="A0AAV8T0F7"/>
<evidence type="ECO:0000256" key="8">
    <source>
        <dbReference type="RuleBase" id="RU362057"/>
    </source>
</evidence>